<protein>
    <submittedName>
        <fullName evidence="2">PPC domain-containing protein</fullName>
    </submittedName>
</protein>
<name>A0A1I7Y017_9BILA</name>
<proteinExistence type="predicted"/>
<dbReference type="WBParaSite" id="L893_g11212.t1">
    <property type="protein sequence ID" value="L893_g11212.t1"/>
    <property type="gene ID" value="L893_g11212"/>
</dbReference>
<reference evidence="2" key="1">
    <citation type="submission" date="2016-11" db="UniProtKB">
        <authorList>
            <consortium name="WormBaseParasite"/>
        </authorList>
    </citation>
    <scope>IDENTIFICATION</scope>
</reference>
<dbReference type="AlphaFoldDB" id="A0A1I7Y017"/>
<sequence length="141" mass="15769">MYLMLRASMKKVSIDYHLVINTFQGIVASKRDIHIHGLSIDDLQFNGAMRELRAPHRKGHHLTFFSSDPAFCKPDICAVFDKTSGPAEMVLSRSEDNVPLGTKFLGSLIREELQQQKSYCTAMIKVTGVVGFEEKALVVKA</sequence>
<dbReference type="Proteomes" id="UP000095287">
    <property type="component" value="Unplaced"/>
</dbReference>
<accession>A0A1I7Y017</accession>
<organism evidence="1 2">
    <name type="scientific">Steinernema glaseri</name>
    <dbReference type="NCBI Taxonomy" id="37863"/>
    <lineage>
        <taxon>Eukaryota</taxon>
        <taxon>Metazoa</taxon>
        <taxon>Ecdysozoa</taxon>
        <taxon>Nematoda</taxon>
        <taxon>Chromadorea</taxon>
        <taxon>Rhabditida</taxon>
        <taxon>Tylenchina</taxon>
        <taxon>Panagrolaimomorpha</taxon>
        <taxon>Strongyloidoidea</taxon>
        <taxon>Steinernematidae</taxon>
        <taxon>Steinernema</taxon>
    </lineage>
</organism>
<evidence type="ECO:0000313" key="1">
    <source>
        <dbReference type="Proteomes" id="UP000095287"/>
    </source>
</evidence>
<evidence type="ECO:0000313" key="2">
    <source>
        <dbReference type="WBParaSite" id="L893_g11212.t1"/>
    </source>
</evidence>
<keyword evidence="1" id="KW-1185">Reference proteome</keyword>